<keyword evidence="2" id="KW-1185">Reference proteome</keyword>
<evidence type="ECO:0000313" key="1">
    <source>
        <dbReference type="EMBL" id="EHJ53372.1"/>
    </source>
</evidence>
<gene>
    <name evidence="1" type="ORF">STRMA_0011</name>
</gene>
<evidence type="ECO:0000313" key="2">
    <source>
        <dbReference type="Proteomes" id="UP000003573"/>
    </source>
</evidence>
<dbReference type="Proteomes" id="UP000003573">
    <property type="component" value="Unassembled WGS sequence"/>
</dbReference>
<protein>
    <submittedName>
        <fullName evidence="1">Uncharacterized protein</fullName>
    </submittedName>
</protein>
<proteinExistence type="predicted"/>
<dbReference type="EMBL" id="AEUW02000001">
    <property type="protein sequence ID" value="EHJ53372.1"/>
    <property type="molecule type" value="Genomic_DNA"/>
</dbReference>
<dbReference type="STRING" id="764298.STRMA_0011"/>
<reference evidence="1 2" key="1">
    <citation type="journal article" date="2014" name="Int. J. Syst. Evol. Microbiol.">
        <title>Phylogenomics and the dynamic genome evolution of the genus Streptococcus.</title>
        <authorList>
            <consortium name="The Broad Institute Genome Sequencing Platform"/>
            <person name="Richards V.P."/>
            <person name="Palmer S.R."/>
            <person name="Pavinski Bitar P.D."/>
            <person name="Qin X."/>
            <person name="Weinstock G.M."/>
            <person name="Highlander S.K."/>
            <person name="Town C.D."/>
            <person name="Burne R.A."/>
            <person name="Stanhope M.J."/>
        </authorList>
    </citation>
    <scope>NUCLEOTIDE SEQUENCE [LARGE SCALE GENOMIC DNA]</scope>
    <source>
        <strain evidence="1 2">NCTC 11558</strain>
    </source>
</reference>
<dbReference type="OrthoDB" id="9975952at2"/>
<organism evidence="1 2">
    <name type="scientific">Streptococcus macacae NCTC 11558</name>
    <dbReference type="NCBI Taxonomy" id="764298"/>
    <lineage>
        <taxon>Bacteria</taxon>
        <taxon>Bacillati</taxon>
        <taxon>Bacillota</taxon>
        <taxon>Bacilli</taxon>
        <taxon>Lactobacillales</taxon>
        <taxon>Streptococcaceae</taxon>
        <taxon>Streptococcus</taxon>
    </lineage>
</organism>
<dbReference type="eggNOG" id="COG1674">
    <property type="taxonomic scope" value="Bacteria"/>
</dbReference>
<sequence length="125" mass="13950">MASSISFAKNSQISLFEGLFLAVPAEARANQELRFSPHYVVLITDESLVMDHVIMEYFAKDPTSLGCSLIFVQDIMRSLSENVQTVVRVKDQLTGELVMGEGVISYRTFNAKQALELTYVIGKKI</sequence>
<comment type="caution">
    <text evidence="1">The sequence shown here is derived from an EMBL/GenBank/DDBJ whole genome shotgun (WGS) entry which is preliminary data.</text>
</comment>
<dbReference type="AlphaFoldDB" id="G5JXW6"/>
<name>G5JXW6_9STRE</name>
<accession>G5JXW6</accession>